<feature type="chain" id="PRO_5039697525" evidence="9">
    <location>
        <begin position="18"/>
        <end position="153"/>
    </location>
</feature>
<keyword evidence="4 8" id="KW-0812">Transmembrane</keyword>
<dbReference type="Pfam" id="PF12821">
    <property type="entry name" value="ThrE_2"/>
    <property type="match status" value="1"/>
</dbReference>
<dbReference type="Proteomes" id="UP000823891">
    <property type="component" value="Unassembled WGS sequence"/>
</dbReference>
<organism evidence="11 12">
    <name type="scientific">Candidatus Eisenbergiella merdavium</name>
    <dbReference type="NCBI Taxonomy" id="2838551"/>
    <lineage>
        <taxon>Bacteria</taxon>
        <taxon>Bacillati</taxon>
        <taxon>Bacillota</taxon>
        <taxon>Clostridia</taxon>
        <taxon>Lachnospirales</taxon>
        <taxon>Lachnospiraceae</taxon>
        <taxon>Eisenbergiella</taxon>
    </lineage>
</organism>
<feature type="transmembrane region" description="Helical" evidence="8">
    <location>
        <begin position="6"/>
        <end position="26"/>
    </location>
</feature>
<evidence type="ECO:0000256" key="9">
    <source>
        <dbReference type="SAM" id="SignalP"/>
    </source>
</evidence>
<feature type="transmembrane region" description="Helical" evidence="8">
    <location>
        <begin position="57"/>
        <end position="76"/>
    </location>
</feature>
<evidence type="ECO:0000256" key="3">
    <source>
        <dbReference type="ARBA" id="ARBA00022519"/>
    </source>
</evidence>
<gene>
    <name evidence="11" type="ORF">H9761_17615</name>
</gene>
<keyword evidence="6 8" id="KW-0472">Membrane</keyword>
<evidence type="ECO:0000313" key="11">
    <source>
        <dbReference type="EMBL" id="HJC25485.1"/>
    </source>
</evidence>
<reference evidence="11" key="2">
    <citation type="submission" date="2021-04" db="EMBL/GenBank/DDBJ databases">
        <authorList>
            <person name="Gilroy R."/>
        </authorList>
    </citation>
    <scope>NUCLEOTIDE SEQUENCE</scope>
    <source>
        <strain evidence="11">USAMLcec2-132</strain>
    </source>
</reference>
<dbReference type="GO" id="GO:0015744">
    <property type="term" value="P:succinate transport"/>
    <property type="evidence" value="ECO:0007669"/>
    <property type="project" value="TreeGrafter"/>
</dbReference>
<evidence type="ECO:0000256" key="6">
    <source>
        <dbReference type="ARBA" id="ARBA00023136"/>
    </source>
</evidence>
<evidence type="ECO:0000313" key="12">
    <source>
        <dbReference type="Proteomes" id="UP000823891"/>
    </source>
</evidence>
<evidence type="ECO:0000256" key="1">
    <source>
        <dbReference type="ARBA" id="ARBA00004651"/>
    </source>
</evidence>
<evidence type="ECO:0000256" key="4">
    <source>
        <dbReference type="ARBA" id="ARBA00022692"/>
    </source>
</evidence>
<proteinExistence type="inferred from homology"/>
<keyword evidence="9" id="KW-0732">Signal</keyword>
<dbReference type="GO" id="GO:0005886">
    <property type="term" value="C:plasma membrane"/>
    <property type="evidence" value="ECO:0007669"/>
    <property type="project" value="UniProtKB-SubCell"/>
</dbReference>
<sequence>MISGLLLPILVSTAAAAAGTVAFALLFGVPGRFFPYCGFIGGAGWFLYSLLEGRLSAAAATFFAAVLVMLLSRFFAVREKCPVTVFLISGIIPLVPGAGIYWAAYYMVTDQLAEAADAGFAAVKAVAAIVLGIVCIFELPQGLFAIGRGKKKK</sequence>
<reference evidence="11" key="1">
    <citation type="journal article" date="2021" name="PeerJ">
        <title>Extensive microbial diversity within the chicken gut microbiome revealed by metagenomics and culture.</title>
        <authorList>
            <person name="Gilroy R."/>
            <person name="Ravi A."/>
            <person name="Getino M."/>
            <person name="Pursley I."/>
            <person name="Horton D.L."/>
            <person name="Alikhan N.F."/>
            <person name="Baker D."/>
            <person name="Gharbi K."/>
            <person name="Hall N."/>
            <person name="Watson M."/>
            <person name="Adriaenssens E.M."/>
            <person name="Foster-Nyarko E."/>
            <person name="Jarju S."/>
            <person name="Secka A."/>
            <person name="Antonio M."/>
            <person name="Oren A."/>
            <person name="Chaudhuri R.R."/>
            <person name="La Ragione R."/>
            <person name="Hildebrand F."/>
            <person name="Pallen M.J."/>
        </authorList>
    </citation>
    <scope>NUCLEOTIDE SEQUENCE</scope>
    <source>
        <strain evidence="11">USAMLcec2-132</strain>
    </source>
</reference>
<dbReference type="EMBL" id="DWWS01000066">
    <property type="protein sequence ID" value="HJC25485.1"/>
    <property type="molecule type" value="Genomic_DNA"/>
</dbReference>
<comment type="similarity">
    <text evidence="7">Belongs to the ThrE exporter (TC 2.A.79) family.</text>
</comment>
<dbReference type="InterPro" id="IPR050539">
    <property type="entry name" value="ThrE_Dicarb/AminoAcid_Exp"/>
</dbReference>
<feature type="signal peptide" evidence="9">
    <location>
        <begin position="1"/>
        <end position="17"/>
    </location>
</feature>
<name>A0A9D2SS71_9FIRM</name>
<evidence type="ECO:0000256" key="2">
    <source>
        <dbReference type="ARBA" id="ARBA00022475"/>
    </source>
</evidence>
<keyword evidence="5 8" id="KW-1133">Transmembrane helix</keyword>
<accession>A0A9D2SS71</accession>
<evidence type="ECO:0000256" key="5">
    <source>
        <dbReference type="ARBA" id="ARBA00022989"/>
    </source>
</evidence>
<feature type="domain" description="Threonine/Serine exporter ThrE" evidence="10">
    <location>
        <begin position="14"/>
        <end position="135"/>
    </location>
</feature>
<comment type="subcellular location">
    <subcellularLocation>
        <location evidence="1">Cell membrane</location>
        <topology evidence="1">Multi-pass membrane protein</topology>
    </subcellularLocation>
</comment>
<evidence type="ECO:0000256" key="8">
    <source>
        <dbReference type="SAM" id="Phobius"/>
    </source>
</evidence>
<dbReference type="AlphaFoldDB" id="A0A9D2SS71"/>
<feature type="transmembrane region" description="Helical" evidence="8">
    <location>
        <begin position="83"/>
        <end position="105"/>
    </location>
</feature>
<protein>
    <submittedName>
        <fullName evidence="11">Threonine/serine exporter family protein</fullName>
    </submittedName>
</protein>
<dbReference type="InterPro" id="IPR024528">
    <property type="entry name" value="ThrE_2"/>
</dbReference>
<comment type="caution">
    <text evidence="11">The sequence shown here is derived from an EMBL/GenBank/DDBJ whole genome shotgun (WGS) entry which is preliminary data.</text>
</comment>
<feature type="transmembrane region" description="Helical" evidence="8">
    <location>
        <begin position="125"/>
        <end position="146"/>
    </location>
</feature>
<evidence type="ECO:0000256" key="7">
    <source>
        <dbReference type="ARBA" id="ARBA00034125"/>
    </source>
</evidence>
<dbReference type="PANTHER" id="PTHR34390">
    <property type="entry name" value="UPF0442 PROTEIN YJJB-RELATED"/>
    <property type="match status" value="1"/>
</dbReference>
<keyword evidence="3" id="KW-0997">Cell inner membrane</keyword>
<dbReference type="PANTHER" id="PTHR34390:SF1">
    <property type="entry name" value="SUCCINATE TRANSPORTER SUBUNIT YJJB-RELATED"/>
    <property type="match status" value="1"/>
</dbReference>
<evidence type="ECO:0000259" key="10">
    <source>
        <dbReference type="Pfam" id="PF12821"/>
    </source>
</evidence>
<keyword evidence="2" id="KW-1003">Cell membrane</keyword>